<evidence type="ECO:0000313" key="1">
    <source>
        <dbReference type="EMBL" id="MBP2190191.1"/>
    </source>
</evidence>
<protein>
    <submittedName>
        <fullName evidence="1">Uncharacterized protein</fullName>
    </submittedName>
</protein>
<keyword evidence="2" id="KW-1185">Reference proteome</keyword>
<sequence>MGSPCTEDGQAHDRRGAHVTAEHRGKLLELADCAALARWAGQIPMLELDDASW</sequence>
<name>A0ABS4QEQ7_9NOCA</name>
<evidence type="ECO:0000313" key="2">
    <source>
        <dbReference type="Proteomes" id="UP001519325"/>
    </source>
</evidence>
<dbReference type="RefSeq" id="WP_209889981.1">
    <property type="nucleotide sequence ID" value="NZ_JAGGMR010000001.1"/>
</dbReference>
<accession>A0ABS4QEQ7</accession>
<organism evidence="1 2">
    <name type="scientific">Nocardia goodfellowii</name>
    <dbReference type="NCBI Taxonomy" id="882446"/>
    <lineage>
        <taxon>Bacteria</taxon>
        <taxon>Bacillati</taxon>
        <taxon>Actinomycetota</taxon>
        <taxon>Actinomycetes</taxon>
        <taxon>Mycobacteriales</taxon>
        <taxon>Nocardiaceae</taxon>
        <taxon>Nocardia</taxon>
    </lineage>
</organism>
<dbReference type="EMBL" id="JAGGMR010000001">
    <property type="protein sequence ID" value="MBP2190191.1"/>
    <property type="molecule type" value="Genomic_DNA"/>
</dbReference>
<proteinExistence type="predicted"/>
<dbReference type="Proteomes" id="UP001519325">
    <property type="component" value="Unassembled WGS sequence"/>
</dbReference>
<comment type="caution">
    <text evidence="1">The sequence shown here is derived from an EMBL/GenBank/DDBJ whole genome shotgun (WGS) entry which is preliminary data.</text>
</comment>
<reference evidence="1 2" key="1">
    <citation type="submission" date="2021-03" db="EMBL/GenBank/DDBJ databases">
        <title>Sequencing the genomes of 1000 actinobacteria strains.</title>
        <authorList>
            <person name="Klenk H.-P."/>
        </authorList>
    </citation>
    <scope>NUCLEOTIDE SEQUENCE [LARGE SCALE GENOMIC DNA]</scope>
    <source>
        <strain evidence="1 2">DSM 45516</strain>
    </source>
</reference>
<gene>
    <name evidence="1" type="ORF">BJ987_003092</name>
</gene>